<gene>
    <name evidence="10" type="primary">murG</name>
    <name evidence="13" type="ORF">JOD01_000388</name>
</gene>
<dbReference type="GO" id="GO:0005886">
    <property type="term" value="C:plasma membrane"/>
    <property type="evidence" value="ECO:0007669"/>
    <property type="project" value="UniProtKB-SubCell"/>
</dbReference>
<comment type="subcellular location">
    <subcellularLocation>
        <location evidence="10">Cell membrane</location>
        <topology evidence="10">Peripheral membrane protein</topology>
        <orientation evidence="10">Cytoplasmic side</orientation>
    </subcellularLocation>
</comment>
<reference evidence="13" key="1">
    <citation type="submission" date="2021-01" db="EMBL/GenBank/DDBJ databases">
        <title>Genomic Encyclopedia of Type Strains, Phase IV (KMG-IV): sequencing the most valuable type-strain genomes for metagenomic binning, comparative biology and taxonomic classification.</title>
        <authorList>
            <person name="Goeker M."/>
        </authorList>
    </citation>
    <scope>NUCLEOTIDE SEQUENCE</scope>
    <source>
        <strain evidence="13">DSM 25523</strain>
    </source>
</reference>
<keyword evidence="7 10" id="KW-0472">Membrane</keyword>
<evidence type="ECO:0000256" key="9">
    <source>
        <dbReference type="ARBA" id="ARBA00023316"/>
    </source>
</evidence>
<evidence type="ECO:0000313" key="13">
    <source>
        <dbReference type="EMBL" id="MBM7588802.1"/>
    </source>
</evidence>
<feature type="binding site" evidence="10">
    <location>
        <position position="165"/>
    </location>
    <ligand>
        <name>UDP-N-acetyl-alpha-D-glucosamine</name>
        <dbReference type="ChEBI" id="CHEBI:57705"/>
    </ligand>
</feature>
<keyword evidence="6 10" id="KW-0573">Peptidoglycan synthesis</keyword>
<comment type="caution">
    <text evidence="10">Lacks conserved residue(s) required for the propagation of feature annotation.</text>
</comment>
<evidence type="ECO:0000259" key="11">
    <source>
        <dbReference type="Pfam" id="PF03033"/>
    </source>
</evidence>
<dbReference type="CDD" id="cd03785">
    <property type="entry name" value="GT28_MurG"/>
    <property type="match status" value="1"/>
</dbReference>
<comment type="function">
    <text evidence="10">Cell wall formation. Catalyzes the transfer of a GlcNAc subunit on undecaprenyl-pyrophosphoryl-MurNAc-pentapeptide (lipid intermediate I) to form undecaprenyl-pyrophosphoryl-MurNAc-(pentapeptide)GlcNAc (lipid intermediate II).</text>
</comment>
<comment type="similarity">
    <text evidence="10">Belongs to the glycosyltransferase 28 family. MurG subfamily.</text>
</comment>
<name>A0A938XRY6_9BACL</name>
<evidence type="ECO:0000256" key="2">
    <source>
        <dbReference type="ARBA" id="ARBA00022618"/>
    </source>
</evidence>
<dbReference type="GO" id="GO:0071555">
    <property type="term" value="P:cell wall organization"/>
    <property type="evidence" value="ECO:0007669"/>
    <property type="project" value="UniProtKB-KW"/>
</dbReference>
<dbReference type="Pfam" id="PF04101">
    <property type="entry name" value="Glyco_tran_28_C"/>
    <property type="match status" value="1"/>
</dbReference>
<organism evidence="13 14">
    <name type="scientific">Brevibacillus fulvus</name>
    <dbReference type="NCBI Taxonomy" id="1125967"/>
    <lineage>
        <taxon>Bacteria</taxon>
        <taxon>Bacillati</taxon>
        <taxon>Bacillota</taxon>
        <taxon>Bacilli</taxon>
        <taxon>Bacillales</taxon>
        <taxon>Paenibacillaceae</taxon>
        <taxon>Brevibacillus</taxon>
    </lineage>
</organism>
<comment type="caution">
    <text evidence="13">The sequence shown here is derived from an EMBL/GenBank/DDBJ whole genome shotgun (WGS) entry which is preliminary data.</text>
</comment>
<evidence type="ECO:0000256" key="7">
    <source>
        <dbReference type="ARBA" id="ARBA00023136"/>
    </source>
</evidence>
<dbReference type="PANTHER" id="PTHR21015">
    <property type="entry name" value="UDP-N-ACETYLGLUCOSAMINE--N-ACETYLMURAMYL-(PENTAPEPTIDE) PYROPHOSPHORYL-UNDECAPRENOL N-ACETYLGLUCOSAMINE TRANSFERASE 1"/>
    <property type="match status" value="1"/>
</dbReference>
<feature type="binding site" evidence="10">
    <location>
        <position position="195"/>
    </location>
    <ligand>
        <name>UDP-N-acetyl-alpha-D-glucosamine</name>
        <dbReference type="ChEBI" id="CHEBI:57705"/>
    </ligand>
</feature>
<dbReference type="InterPro" id="IPR006009">
    <property type="entry name" value="GlcNAc_MurG"/>
</dbReference>
<evidence type="ECO:0000256" key="1">
    <source>
        <dbReference type="ARBA" id="ARBA00022475"/>
    </source>
</evidence>
<comment type="catalytic activity">
    <reaction evidence="10">
        <text>di-trans,octa-cis-undecaprenyl diphospho-N-acetyl-alpha-D-muramoyl-L-alanyl-D-glutamyl-meso-2,6-diaminopimeloyl-D-alanyl-D-alanine + UDP-N-acetyl-alpha-D-glucosamine = di-trans,octa-cis-undecaprenyl diphospho-[N-acetyl-alpha-D-glucosaminyl-(1-&gt;4)]-N-acetyl-alpha-D-muramoyl-L-alanyl-D-glutamyl-meso-2,6-diaminopimeloyl-D-alanyl-D-alanine + UDP + H(+)</text>
        <dbReference type="Rhea" id="RHEA:31227"/>
        <dbReference type="ChEBI" id="CHEBI:15378"/>
        <dbReference type="ChEBI" id="CHEBI:57705"/>
        <dbReference type="ChEBI" id="CHEBI:58223"/>
        <dbReference type="ChEBI" id="CHEBI:61387"/>
        <dbReference type="ChEBI" id="CHEBI:61388"/>
        <dbReference type="EC" id="2.4.1.227"/>
    </reaction>
</comment>
<keyword evidence="2 10" id="KW-0132">Cell division</keyword>
<evidence type="ECO:0000256" key="8">
    <source>
        <dbReference type="ARBA" id="ARBA00023306"/>
    </source>
</evidence>
<feature type="binding site" evidence="10">
    <location>
        <begin position="11"/>
        <end position="13"/>
    </location>
    <ligand>
        <name>UDP-N-acetyl-alpha-D-glucosamine</name>
        <dbReference type="ChEBI" id="CHEBI:57705"/>
    </ligand>
</feature>
<feature type="domain" description="Glycosyltransferase family 28 N-terminal" evidence="11">
    <location>
        <begin position="4"/>
        <end position="142"/>
    </location>
</feature>
<dbReference type="GO" id="GO:0005975">
    <property type="term" value="P:carbohydrate metabolic process"/>
    <property type="evidence" value="ECO:0007669"/>
    <property type="project" value="InterPro"/>
</dbReference>
<dbReference type="InterPro" id="IPR004276">
    <property type="entry name" value="GlycoTrans_28_N"/>
</dbReference>
<keyword evidence="4 10" id="KW-0808">Transferase</keyword>
<dbReference type="GO" id="GO:0050511">
    <property type="term" value="F:undecaprenyldiphospho-muramoylpentapeptide beta-N-acetylglucosaminyltransferase activity"/>
    <property type="evidence" value="ECO:0007669"/>
    <property type="project" value="UniProtKB-UniRule"/>
</dbReference>
<dbReference type="SUPFAM" id="SSF53756">
    <property type="entry name" value="UDP-Glycosyltransferase/glycogen phosphorylase"/>
    <property type="match status" value="1"/>
</dbReference>
<evidence type="ECO:0000259" key="12">
    <source>
        <dbReference type="Pfam" id="PF04101"/>
    </source>
</evidence>
<keyword evidence="8 10" id="KW-0131">Cell cycle</keyword>
<evidence type="ECO:0000256" key="6">
    <source>
        <dbReference type="ARBA" id="ARBA00022984"/>
    </source>
</evidence>
<evidence type="ECO:0000256" key="3">
    <source>
        <dbReference type="ARBA" id="ARBA00022676"/>
    </source>
</evidence>
<evidence type="ECO:0000256" key="4">
    <source>
        <dbReference type="ARBA" id="ARBA00022679"/>
    </source>
</evidence>
<dbReference type="Proteomes" id="UP000717624">
    <property type="component" value="Unassembled WGS sequence"/>
</dbReference>
<dbReference type="EMBL" id="JAFBEB010000001">
    <property type="protein sequence ID" value="MBM7588802.1"/>
    <property type="molecule type" value="Genomic_DNA"/>
</dbReference>
<keyword evidence="9 10" id="KW-0961">Cell wall biogenesis/degradation</keyword>
<evidence type="ECO:0000313" key="14">
    <source>
        <dbReference type="Proteomes" id="UP000717624"/>
    </source>
</evidence>
<dbReference type="Gene3D" id="3.40.50.2000">
    <property type="entry name" value="Glycogen Phosphorylase B"/>
    <property type="match status" value="2"/>
</dbReference>
<dbReference type="NCBIfam" id="NF009102">
    <property type="entry name" value="PRK12446.1"/>
    <property type="match status" value="1"/>
</dbReference>
<comment type="pathway">
    <text evidence="10">Cell wall biogenesis; peptidoglycan biosynthesis.</text>
</comment>
<keyword evidence="5 10" id="KW-0133">Cell shape</keyword>
<feature type="binding site" evidence="10">
    <location>
        <position position="289"/>
    </location>
    <ligand>
        <name>UDP-N-acetyl-alpha-D-glucosamine</name>
        <dbReference type="ChEBI" id="CHEBI:57705"/>
    </ligand>
</feature>
<keyword evidence="3 10" id="KW-0328">Glycosyltransferase</keyword>
<dbReference type="GO" id="GO:0051301">
    <property type="term" value="P:cell division"/>
    <property type="evidence" value="ECO:0007669"/>
    <property type="project" value="UniProtKB-KW"/>
</dbReference>
<protein>
    <recommendedName>
        <fullName evidence="10">UDP-N-acetylglucosamine--N-acetylmuramyl-(pentapeptide) pyrophosphoryl-undecaprenol N-acetylglucosamine transferase</fullName>
        <ecNumber evidence="10">2.4.1.227</ecNumber>
    </recommendedName>
    <alternativeName>
        <fullName evidence="10">Undecaprenyl-PP-MurNAc-pentapeptide-UDPGlcNAc GlcNAc transferase</fullName>
    </alternativeName>
</protein>
<proteinExistence type="inferred from homology"/>
<evidence type="ECO:0000256" key="10">
    <source>
        <dbReference type="HAMAP-Rule" id="MF_00033"/>
    </source>
</evidence>
<dbReference type="EC" id="2.4.1.227" evidence="10"/>
<dbReference type="HAMAP" id="MF_00033">
    <property type="entry name" value="MurG"/>
    <property type="match status" value="1"/>
</dbReference>
<dbReference type="GO" id="GO:0009252">
    <property type="term" value="P:peptidoglycan biosynthetic process"/>
    <property type="evidence" value="ECO:0007669"/>
    <property type="project" value="UniProtKB-UniRule"/>
</dbReference>
<keyword evidence="1 10" id="KW-1003">Cell membrane</keyword>
<dbReference type="GO" id="GO:0008360">
    <property type="term" value="P:regulation of cell shape"/>
    <property type="evidence" value="ECO:0007669"/>
    <property type="project" value="UniProtKB-KW"/>
</dbReference>
<dbReference type="AlphaFoldDB" id="A0A938XRY6"/>
<evidence type="ECO:0000256" key="5">
    <source>
        <dbReference type="ARBA" id="ARBA00022960"/>
    </source>
</evidence>
<accession>A0A938XRY6</accession>
<dbReference type="Pfam" id="PF03033">
    <property type="entry name" value="Glyco_transf_28"/>
    <property type="match status" value="1"/>
</dbReference>
<feature type="domain" description="Glycosyl transferase family 28 C-terminal" evidence="12">
    <location>
        <begin position="188"/>
        <end position="340"/>
    </location>
</feature>
<dbReference type="InterPro" id="IPR007235">
    <property type="entry name" value="Glyco_trans_28_C"/>
</dbReference>
<keyword evidence="14" id="KW-1185">Reference proteome</keyword>
<dbReference type="RefSeq" id="WP_204516527.1">
    <property type="nucleotide sequence ID" value="NZ_BAABIN010000009.1"/>
</dbReference>
<dbReference type="PANTHER" id="PTHR21015:SF27">
    <property type="entry name" value="UDP-N-ACETYLGLUCOSAMINE--N-ACETYLMURAMYL-(PENTAPEPTIDE) PYROPHOSPHORYL-UNDECAPRENOL N-ACETYLGLUCOSAMINE TRANSFERASE"/>
    <property type="match status" value="1"/>
</dbReference>
<sequence>MKRIVFTGGGSAGHVTVNLALIPHFVRAGWKVDYIGSENGIEKQLVQALPDVTYHSISTGKLRRYFDWNNFKDPFKVVKGVFQAQRLIRRLKPHVLFSKGGFVSVPVIFGGWMNKVPIIIHESDITPGLANRLSFPFATKVCVTFPETLDHFQANKALHVGAVIREEITAGNGKEGLAFCGFSASKPVLLIMGGSLGSQKINQLVRQNLQQLLERFQIVHICGKGQLDSSVQADGYRQFEYVNERLADLLAMTDLVVSRAGSNSIFEFLTLNKPMVLIPLSRQASRGDQILNAESFRKRGYAEVIEEEQLTGERFVQTVLSTYEQRAEMKAKMQRDQVANGIQSMVDLIMSCAK</sequence>